<dbReference type="STRING" id="763665.A0A2G5BKK7"/>
<dbReference type="Gene3D" id="3.90.1150.10">
    <property type="entry name" value="Aspartate Aminotransferase, domain 1"/>
    <property type="match status" value="1"/>
</dbReference>
<dbReference type="Proteomes" id="UP000242474">
    <property type="component" value="Unassembled WGS sequence"/>
</dbReference>
<dbReference type="InterPro" id="IPR015421">
    <property type="entry name" value="PyrdxlP-dep_Trfase_major"/>
</dbReference>
<dbReference type="GO" id="GO:0019752">
    <property type="term" value="P:carboxylic acid metabolic process"/>
    <property type="evidence" value="ECO:0007669"/>
    <property type="project" value="InterPro"/>
</dbReference>
<dbReference type="SUPFAM" id="SSF53383">
    <property type="entry name" value="PLP-dependent transferases"/>
    <property type="match status" value="1"/>
</dbReference>
<dbReference type="FunFam" id="3.40.640.10:FF:000025">
    <property type="entry name" value="Histidine decarboxylase"/>
    <property type="match status" value="1"/>
</dbReference>
<dbReference type="GO" id="GO:0006520">
    <property type="term" value="P:amino acid metabolic process"/>
    <property type="evidence" value="ECO:0007669"/>
    <property type="project" value="InterPro"/>
</dbReference>
<dbReference type="CDD" id="cd06450">
    <property type="entry name" value="DOPA_deC_like"/>
    <property type="match status" value="1"/>
</dbReference>
<name>A0A2G5BKK7_COERN</name>
<evidence type="ECO:0000256" key="5">
    <source>
        <dbReference type="ARBA" id="ARBA00023239"/>
    </source>
</evidence>
<dbReference type="InterPro" id="IPR010977">
    <property type="entry name" value="Aromatic_deC"/>
</dbReference>
<dbReference type="InterPro" id="IPR015422">
    <property type="entry name" value="PyrdxlP-dep_Trfase_small"/>
</dbReference>
<evidence type="ECO:0000313" key="9">
    <source>
        <dbReference type="Proteomes" id="UP000242474"/>
    </source>
</evidence>
<dbReference type="AlphaFoldDB" id="A0A2G5BKK7"/>
<keyword evidence="9" id="KW-1185">Reference proteome</keyword>
<accession>A0A2G5BKK7</accession>
<protein>
    <recommendedName>
        <fullName evidence="10">Aromatic-L-amino-acid decarboxylase</fullName>
    </recommendedName>
</protein>
<dbReference type="EMBL" id="KZ303486">
    <property type="protein sequence ID" value="PIA19548.1"/>
    <property type="molecule type" value="Genomic_DNA"/>
</dbReference>
<sequence length="499" mass="55655">MNSTEFRKRGKEAVDAIADYYENLDSMPPMSEVKPGYLYGLMPHEAPEDPESFDDIQKDIMTNIMPGITHWQSGNFFGWYPANSSFPAILGDMYSAMFNVVGFNWICSPAATELETVVMDWLGRLLGLDKRFRAIKDDSTEGCGGGIIQGSASEAHVSAMIAGREMMLAHLQALGMNDDEVNGVWHKFVAYFSDQTHSSGKKATNIIGCRSRSVPSDENFRLTKQALLAAIEQDRHDGLIPFFVCGTFGTTNTAAIDDIPGIADVAAANHMWFHVDAAYAGAALSCPEFRPLARGIERADSFNFNPHKWMLTNFDCSALWVADSKHLVNALSIHREYLPRVKGTTSFAKDYRDWQIPLGRRFRALKLWFVMRMYGSSGIRAHIRKHVVSAKWLEEQLLADGRFEIVAPVEFSLVVFRIKPSALYGNSADDQDLANRANVDLVRLINSDNRVFLVGTKVKDIDVLRAAIGSAHGNQENVELLFKVVTELTTSIISRQINK</sequence>
<dbReference type="PANTHER" id="PTHR11999">
    <property type="entry name" value="GROUP II PYRIDOXAL-5-PHOSPHATE DECARBOXYLASE"/>
    <property type="match status" value="1"/>
</dbReference>
<organism evidence="8 9">
    <name type="scientific">Coemansia reversa (strain ATCC 12441 / NRRL 1564)</name>
    <dbReference type="NCBI Taxonomy" id="763665"/>
    <lineage>
        <taxon>Eukaryota</taxon>
        <taxon>Fungi</taxon>
        <taxon>Fungi incertae sedis</taxon>
        <taxon>Zoopagomycota</taxon>
        <taxon>Kickxellomycotina</taxon>
        <taxon>Kickxellomycetes</taxon>
        <taxon>Kickxellales</taxon>
        <taxon>Kickxellaceae</taxon>
        <taxon>Coemansia</taxon>
    </lineage>
</organism>
<dbReference type="InterPro" id="IPR002129">
    <property type="entry name" value="PyrdxlP-dep_de-COase"/>
</dbReference>
<gene>
    <name evidence="8" type="ORF">COEREDRAFT_57400</name>
</gene>
<evidence type="ECO:0000256" key="7">
    <source>
        <dbReference type="RuleBase" id="RU000382"/>
    </source>
</evidence>
<dbReference type="GO" id="GO:0005737">
    <property type="term" value="C:cytoplasm"/>
    <property type="evidence" value="ECO:0007669"/>
    <property type="project" value="TreeGrafter"/>
</dbReference>
<evidence type="ECO:0000256" key="3">
    <source>
        <dbReference type="ARBA" id="ARBA00022793"/>
    </source>
</evidence>
<dbReference type="Gene3D" id="1.20.1340.10">
    <property type="entry name" value="dopa decarboxylase, N-terminal domain"/>
    <property type="match status" value="1"/>
</dbReference>
<evidence type="ECO:0000256" key="4">
    <source>
        <dbReference type="ARBA" id="ARBA00022898"/>
    </source>
</evidence>
<dbReference type="PANTHER" id="PTHR11999:SF70">
    <property type="entry name" value="MIP05841P"/>
    <property type="match status" value="1"/>
</dbReference>
<feature type="modified residue" description="N6-(pyridoxal phosphate)lysine" evidence="6">
    <location>
        <position position="308"/>
    </location>
</feature>
<dbReference type="GO" id="GO:0030170">
    <property type="term" value="F:pyridoxal phosphate binding"/>
    <property type="evidence" value="ECO:0007669"/>
    <property type="project" value="InterPro"/>
</dbReference>
<comment type="cofactor">
    <cofactor evidence="1 6 7">
        <name>pyridoxal 5'-phosphate</name>
        <dbReference type="ChEBI" id="CHEBI:597326"/>
    </cofactor>
</comment>
<evidence type="ECO:0008006" key="10">
    <source>
        <dbReference type="Google" id="ProtNLM"/>
    </source>
</evidence>
<evidence type="ECO:0000313" key="8">
    <source>
        <dbReference type="EMBL" id="PIA19548.1"/>
    </source>
</evidence>
<evidence type="ECO:0000256" key="6">
    <source>
        <dbReference type="PIRSR" id="PIRSR602129-50"/>
    </source>
</evidence>
<reference evidence="8 9" key="1">
    <citation type="journal article" date="2015" name="Genome Biol. Evol.">
        <title>Phylogenomic analyses indicate that early fungi evolved digesting cell walls of algal ancestors of land plants.</title>
        <authorList>
            <person name="Chang Y."/>
            <person name="Wang S."/>
            <person name="Sekimoto S."/>
            <person name="Aerts A.L."/>
            <person name="Choi C."/>
            <person name="Clum A."/>
            <person name="LaButti K.M."/>
            <person name="Lindquist E.A."/>
            <person name="Yee Ngan C."/>
            <person name="Ohm R.A."/>
            <person name="Salamov A.A."/>
            <person name="Grigoriev I.V."/>
            <person name="Spatafora J.W."/>
            <person name="Berbee M.L."/>
        </authorList>
    </citation>
    <scope>NUCLEOTIDE SEQUENCE [LARGE SCALE GENOMIC DNA]</scope>
    <source>
        <strain evidence="8 9">NRRL 1564</strain>
    </source>
</reference>
<dbReference type="PRINTS" id="PR00800">
    <property type="entry name" value="YHDCRBOXLASE"/>
</dbReference>
<evidence type="ECO:0000256" key="1">
    <source>
        <dbReference type="ARBA" id="ARBA00001933"/>
    </source>
</evidence>
<keyword evidence="3" id="KW-0210">Decarboxylase</keyword>
<keyword evidence="4 6" id="KW-0663">Pyridoxal phosphate</keyword>
<dbReference type="Gene3D" id="3.40.640.10">
    <property type="entry name" value="Type I PLP-dependent aspartate aminotransferase-like (Major domain)"/>
    <property type="match status" value="1"/>
</dbReference>
<keyword evidence="5 7" id="KW-0456">Lyase</keyword>
<dbReference type="Pfam" id="PF00282">
    <property type="entry name" value="Pyridoxal_deC"/>
    <property type="match status" value="1"/>
</dbReference>
<dbReference type="InterPro" id="IPR015424">
    <property type="entry name" value="PyrdxlP-dep_Trfase"/>
</dbReference>
<evidence type="ECO:0000256" key="2">
    <source>
        <dbReference type="ARBA" id="ARBA00009533"/>
    </source>
</evidence>
<dbReference type="GO" id="GO:0016831">
    <property type="term" value="F:carboxy-lyase activity"/>
    <property type="evidence" value="ECO:0007669"/>
    <property type="project" value="UniProtKB-KW"/>
</dbReference>
<comment type="similarity">
    <text evidence="2 7">Belongs to the group II decarboxylase family.</text>
</comment>
<proteinExistence type="inferred from homology"/>
<dbReference type="OrthoDB" id="639767at2759"/>